<protein>
    <recommendedName>
        <fullName evidence="2">N-acetyltransferase domain-containing protein</fullName>
    </recommendedName>
</protein>
<dbReference type="Gene3D" id="3.40.630.30">
    <property type="match status" value="1"/>
</dbReference>
<dbReference type="InterPro" id="IPR051908">
    <property type="entry name" value="Ribosomal_N-acetyltransferase"/>
</dbReference>
<evidence type="ECO:0000256" key="1">
    <source>
        <dbReference type="SAM" id="MobiDB-lite"/>
    </source>
</evidence>
<keyword evidence="4" id="KW-1185">Reference proteome</keyword>
<dbReference type="GO" id="GO:1990189">
    <property type="term" value="F:protein N-terminal-serine acetyltransferase activity"/>
    <property type="evidence" value="ECO:0007669"/>
    <property type="project" value="TreeGrafter"/>
</dbReference>
<evidence type="ECO:0000313" key="4">
    <source>
        <dbReference type="Proteomes" id="UP001271007"/>
    </source>
</evidence>
<reference evidence="3" key="1">
    <citation type="submission" date="2023-04" db="EMBL/GenBank/DDBJ databases">
        <title>Black Yeasts Isolated from many extreme environments.</title>
        <authorList>
            <person name="Coleine C."/>
            <person name="Stajich J.E."/>
            <person name="Selbmann L."/>
        </authorList>
    </citation>
    <scope>NUCLEOTIDE SEQUENCE</scope>
    <source>
        <strain evidence="3">CCFEE 5312</strain>
    </source>
</reference>
<dbReference type="Pfam" id="PF13302">
    <property type="entry name" value="Acetyltransf_3"/>
    <property type="match status" value="1"/>
</dbReference>
<feature type="domain" description="N-acetyltransferase" evidence="2">
    <location>
        <begin position="25"/>
        <end position="185"/>
    </location>
</feature>
<dbReference type="PROSITE" id="PS51186">
    <property type="entry name" value="GNAT"/>
    <property type="match status" value="1"/>
</dbReference>
<gene>
    <name evidence="3" type="ORF">LTR09_010584</name>
</gene>
<dbReference type="SUPFAM" id="SSF55729">
    <property type="entry name" value="Acyl-CoA N-acyltransferases (Nat)"/>
    <property type="match status" value="1"/>
</dbReference>
<evidence type="ECO:0000259" key="2">
    <source>
        <dbReference type="PROSITE" id="PS51186"/>
    </source>
</evidence>
<name>A0AAJ0GB32_9PEZI</name>
<dbReference type="PANTHER" id="PTHR43441:SF2">
    <property type="entry name" value="FAMILY ACETYLTRANSFERASE, PUTATIVE (AFU_ORTHOLOGUE AFUA_7G00850)-RELATED"/>
    <property type="match status" value="1"/>
</dbReference>
<proteinExistence type="predicted"/>
<dbReference type="InterPro" id="IPR000182">
    <property type="entry name" value="GNAT_dom"/>
</dbReference>
<feature type="region of interest" description="Disordered" evidence="1">
    <location>
        <begin position="192"/>
        <end position="211"/>
    </location>
</feature>
<organism evidence="3 4">
    <name type="scientific">Extremus antarcticus</name>
    <dbReference type="NCBI Taxonomy" id="702011"/>
    <lineage>
        <taxon>Eukaryota</taxon>
        <taxon>Fungi</taxon>
        <taxon>Dikarya</taxon>
        <taxon>Ascomycota</taxon>
        <taxon>Pezizomycotina</taxon>
        <taxon>Dothideomycetes</taxon>
        <taxon>Dothideomycetidae</taxon>
        <taxon>Mycosphaerellales</taxon>
        <taxon>Extremaceae</taxon>
        <taxon>Extremus</taxon>
    </lineage>
</organism>
<dbReference type="GO" id="GO:0005737">
    <property type="term" value="C:cytoplasm"/>
    <property type="evidence" value="ECO:0007669"/>
    <property type="project" value="TreeGrafter"/>
</dbReference>
<dbReference type="Proteomes" id="UP001271007">
    <property type="component" value="Unassembled WGS sequence"/>
</dbReference>
<dbReference type="PANTHER" id="PTHR43441">
    <property type="entry name" value="RIBOSOMAL-PROTEIN-SERINE ACETYLTRANSFERASE"/>
    <property type="match status" value="1"/>
</dbReference>
<dbReference type="GO" id="GO:0008999">
    <property type="term" value="F:protein-N-terminal-alanine acetyltransferase activity"/>
    <property type="evidence" value="ECO:0007669"/>
    <property type="project" value="TreeGrafter"/>
</dbReference>
<evidence type="ECO:0000313" key="3">
    <source>
        <dbReference type="EMBL" id="KAK3048069.1"/>
    </source>
</evidence>
<accession>A0AAJ0GB32</accession>
<dbReference type="CDD" id="cd04301">
    <property type="entry name" value="NAT_SF"/>
    <property type="match status" value="1"/>
</dbReference>
<dbReference type="AlphaFoldDB" id="A0AAJ0GB32"/>
<dbReference type="InterPro" id="IPR016181">
    <property type="entry name" value="Acyl_CoA_acyltransferase"/>
</dbReference>
<sequence>MATPKDPFRSTNLIYTAPESPLHDPLFHAIQTNPTDFANSNARLLHPQSAKDASTYLKSVTEDCLLGVIINRPPKTPEEPPTPIGTIHLSKLSPTMTQHRFSEIGIDIVHSYQGQGYGSEAIRWCLDWAFDVAGLHRVAVRAFEWNEGARRLYERIGFVREGVAREELWMGGRWWDGYCYGMLEGEWRALREGSGEGGSSISGTSDVPIVR</sequence>
<dbReference type="EMBL" id="JAWDJX010000053">
    <property type="protein sequence ID" value="KAK3048069.1"/>
    <property type="molecule type" value="Genomic_DNA"/>
</dbReference>
<comment type="caution">
    <text evidence="3">The sequence shown here is derived from an EMBL/GenBank/DDBJ whole genome shotgun (WGS) entry which is preliminary data.</text>
</comment>